<dbReference type="OrthoDB" id="370725at2"/>
<keyword evidence="4" id="KW-0175">Coiled coil</keyword>
<dbReference type="EMBL" id="FQUP01000010">
    <property type="protein sequence ID" value="SHG94500.1"/>
    <property type="molecule type" value="Genomic_DNA"/>
</dbReference>
<evidence type="ECO:0000313" key="8">
    <source>
        <dbReference type="Proteomes" id="UP000184485"/>
    </source>
</evidence>
<name>A0A1M5NY86_9HYPH</name>
<keyword evidence="6" id="KW-0472">Membrane</keyword>
<dbReference type="GO" id="GO:0006310">
    <property type="term" value="P:DNA recombination"/>
    <property type="evidence" value="ECO:0007669"/>
    <property type="project" value="UniProtKB-KW"/>
</dbReference>
<dbReference type="Proteomes" id="UP000184485">
    <property type="component" value="Unassembled WGS sequence"/>
</dbReference>
<reference evidence="7 8" key="1">
    <citation type="submission" date="2016-11" db="EMBL/GenBank/DDBJ databases">
        <authorList>
            <person name="Jaros S."/>
            <person name="Januszkiewicz K."/>
            <person name="Wedrychowicz H."/>
        </authorList>
    </citation>
    <scope>NUCLEOTIDE SEQUENCE [LARGE SCALE GENOMIC DNA]</scope>
    <source>
        <strain evidence="7 8">DSM 19436</strain>
    </source>
</reference>
<sequence>MQQPLFIVAGRSITLGEAVLALCGLAALLVILLVIAIWRGQRRQAEAEADRYAEERAVEDRIGELVRLQSEMTGRMNAMAEVLGRRQADLVHGLSERMDMLGHRVGEKLAESTRSAHADLSKLNERLAVIDTAQKNLTELSSQVVGLQSILSNKQTRGAFGQGRMEAIVQDGLPRGRYAFQATLSNGNRPDCLIEFPNGTPGLVVDAKFPLEAWNAIRAASGPEALRAAEAQFRRDVIRHVRDIAERYLIPGETQETAFMFVPSESVFSDIHERFEDVVQQAHRLRVVIVSPSLLLLSIQVIQSVLRDAEMREQAHVIQNEVRKLIEDVGRLDDRVLKLQSHFGQATKDVEDILISTRKVKQRGARIDGLEFGEEAAEPAPALQRDLLAGE</sequence>
<accession>A0A1M5NY86</accession>
<dbReference type="STRING" id="1122133.SAMN02745157_0043"/>
<evidence type="ECO:0000313" key="7">
    <source>
        <dbReference type="EMBL" id="SHG94500.1"/>
    </source>
</evidence>
<keyword evidence="5" id="KW-0233">DNA recombination</keyword>
<keyword evidence="8" id="KW-1185">Reference proteome</keyword>
<evidence type="ECO:0000256" key="6">
    <source>
        <dbReference type="SAM" id="Phobius"/>
    </source>
</evidence>
<keyword evidence="6" id="KW-0812">Transmembrane</keyword>
<feature type="transmembrane region" description="Helical" evidence="6">
    <location>
        <begin position="18"/>
        <end position="38"/>
    </location>
</feature>
<evidence type="ECO:0000256" key="4">
    <source>
        <dbReference type="ARBA" id="ARBA00023054"/>
    </source>
</evidence>
<evidence type="ECO:0000256" key="5">
    <source>
        <dbReference type="ARBA" id="ARBA00023172"/>
    </source>
</evidence>
<dbReference type="PANTHER" id="PTHR30563">
    <property type="entry name" value="DNA RECOMBINATION PROTEIN RMUC"/>
    <property type="match status" value="1"/>
</dbReference>
<protein>
    <recommendedName>
        <fullName evidence="3">DNA recombination protein RmuC homolog</fullName>
    </recommendedName>
</protein>
<gene>
    <name evidence="7" type="ORF">SAMN02745157_0043</name>
</gene>
<proteinExistence type="inferred from homology"/>
<dbReference type="Pfam" id="PF02646">
    <property type="entry name" value="RmuC"/>
    <property type="match status" value="1"/>
</dbReference>
<dbReference type="InterPro" id="IPR003798">
    <property type="entry name" value="DNA_recombination_RmuC"/>
</dbReference>
<comment type="function">
    <text evidence="1">Involved in DNA recombination.</text>
</comment>
<dbReference type="PANTHER" id="PTHR30563:SF0">
    <property type="entry name" value="DNA RECOMBINATION PROTEIN RMUC"/>
    <property type="match status" value="1"/>
</dbReference>
<keyword evidence="6" id="KW-1133">Transmembrane helix</keyword>
<organism evidence="7 8">
    <name type="scientific">Kaistia soli DSM 19436</name>
    <dbReference type="NCBI Taxonomy" id="1122133"/>
    <lineage>
        <taxon>Bacteria</taxon>
        <taxon>Pseudomonadati</taxon>
        <taxon>Pseudomonadota</taxon>
        <taxon>Alphaproteobacteria</taxon>
        <taxon>Hyphomicrobiales</taxon>
        <taxon>Kaistiaceae</taxon>
        <taxon>Kaistia</taxon>
    </lineage>
</organism>
<evidence type="ECO:0000256" key="1">
    <source>
        <dbReference type="ARBA" id="ARBA00003416"/>
    </source>
</evidence>
<evidence type="ECO:0000256" key="2">
    <source>
        <dbReference type="ARBA" id="ARBA00009840"/>
    </source>
</evidence>
<dbReference type="AlphaFoldDB" id="A0A1M5NY86"/>
<dbReference type="RefSeq" id="WP_073058553.1">
    <property type="nucleotide sequence ID" value="NZ_FQUP01000010.1"/>
</dbReference>
<evidence type="ECO:0000256" key="3">
    <source>
        <dbReference type="ARBA" id="ARBA00021840"/>
    </source>
</evidence>
<comment type="similarity">
    <text evidence="2">Belongs to the RmuC family.</text>
</comment>